<gene>
    <name evidence="6" type="ORF">IAE60_09210</name>
</gene>
<organism evidence="6 7">
    <name type="scientific">Pseudoxanthomonas mexicana</name>
    <dbReference type="NCBI Taxonomy" id="128785"/>
    <lineage>
        <taxon>Bacteria</taxon>
        <taxon>Pseudomonadati</taxon>
        <taxon>Pseudomonadota</taxon>
        <taxon>Gammaproteobacteria</taxon>
        <taxon>Lysobacterales</taxon>
        <taxon>Lysobacteraceae</taxon>
        <taxon>Pseudoxanthomonas</taxon>
    </lineage>
</organism>
<evidence type="ECO:0000313" key="6">
    <source>
        <dbReference type="EMBL" id="QNN76158.1"/>
    </source>
</evidence>
<keyword evidence="4" id="KW-0175">Coiled coil</keyword>
<dbReference type="InterPro" id="IPR000160">
    <property type="entry name" value="GGDEF_dom"/>
</dbReference>
<protein>
    <recommendedName>
        <fullName evidence="2">diguanylate cyclase</fullName>
        <ecNumber evidence="2">2.7.7.65</ecNumber>
    </recommendedName>
</protein>
<reference evidence="6 7" key="1">
    <citation type="submission" date="2020-08" db="EMBL/GenBank/DDBJ databases">
        <title>Streptomycin Non-resistant strain, P. mexicana.</title>
        <authorList>
            <person name="Ganesh-Kumar S."/>
            <person name="Zhe T."/>
            <person name="Yu Z."/>
            <person name="Min Y."/>
        </authorList>
    </citation>
    <scope>NUCLEOTIDE SEQUENCE [LARGE SCALE GENOMIC DNA]</scope>
    <source>
        <strain evidence="6 7">GTZY2</strain>
    </source>
</reference>
<dbReference type="GO" id="GO:0052621">
    <property type="term" value="F:diguanylate cyclase activity"/>
    <property type="evidence" value="ECO:0007669"/>
    <property type="project" value="UniProtKB-EC"/>
</dbReference>
<accession>A0A7G9T7T3</accession>
<dbReference type="AlphaFoldDB" id="A0A7G9T7T3"/>
<dbReference type="GeneID" id="81471144"/>
<dbReference type="RefSeq" id="WP_187572024.1">
    <property type="nucleotide sequence ID" value="NZ_CP060731.1"/>
</dbReference>
<dbReference type="Gene3D" id="3.30.70.270">
    <property type="match status" value="1"/>
</dbReference>
<dbReference type="CDD" id="cd01949">
    <property type="entry name" value="GGDEF"/>
    <property type="match status" value="1"/>
</dbReference>
<feature type="domain" description="GGDEF" evidence="5">
    <location>
        <begin position="230"/>
        <end position="356"/>
    </location>
</feature>
<dbReference type="SUPFAM" id="SSF55073">
    <property type="entry name" value="Nucleotide cyclase"/>
    <property type="match status" value="1"/>
</dbReference>
<feature type="coiled-coil region" evidence="4">
    <location>
        <begin position="175"/>
        <end position="202"/>
    </location>
</feature>
<dbReference type="Pfam" id="PF00990">
    <property type="entry name" value="GGDEF"/>
    <property type="match status" value="1"/>
</dbReference>
<dbReference type="InterPro" id="IPR050469">
    <property type="entry name" value="Diguanylate_Cyclase"/>
</dbReference>
<dbReference type="InterPro" id="IPR043128">
    <property type="entry name" value="Rev_trsase/Diguanyl_cyclase"/>
</dbReference>
<dbReference type="Proteomes" id="UP000515838">
    <property type="component" value="Chromosome"/>
</dbReference>
<dbReference type="EMBL" id="CP060731">
    <property type="protein sequence ID" value="QNN76158.1"/>
    <property type="molecule type" value="Genomic_DNA"/>
</dbReference>
<dbReference type="PANTHER" id="PTHR45138">
    <property type="entry name" value="REGULATORY COMPONENTS OF SENSORY TRANSDUCTION SYSTEM"/>
    <property type="match status" value="1"/>
</dbReference>
<comment type="catalytic activity">
    <reaction evidence="3">
        <text>2 GTP = 3',3'-c-di-GMP + 2 diphosphate</text>
        <dbReference type="Rhea" id="RHEA:24898"/>
        <dbReference type="ChEBI" id="CHEBI:33019"/>
        <dbReference type="ChEBI" id="CHEBI:37565"/>
        <dbReference type="ChEBI" id="CHEBI:58805"/>
        <dbReference type="EC" id="2.7.7.65"/>
    </reaction>
</comment>
<evidence type="ECO:0000256" key="4">
    <source>
        <dbReference type="SAM" id="Coils"/>
    </source>
</evidence>
<dbReference type="PANTHER" id="PTHR45138:SF9">
    <property type="entry name" value="DIGUANYLATE CYCLASE DGCM-RELATED"/>
    <property type="match status" value="1"/>
</dbReference>
<name>A0A7G9T7T3_PSEMX</name>
<dbReference type="InterPro" id="IPR029787">
    <property type="entry name" value="Nucleotide_cyclase"/>
</dbReference>
<dbReference type="InterPro" id="IPR003018">
    <property type="entry name" value="GAF"/>
</dbReference>
<evidence type="ECO:0000259" key="5">
    <source>
        <dbReference type="PROSITE" id="PS50887"/>
    </source>
</evidence>
<evidence type="ECO:0000313" key="7">
    <source>
        <dbReference type="Proteomes" id="UP000515838"/>
    </source>
</evidence>
<evidence type="ECO:0000256" key="2">
    <source>
        <dbReference type="ARBA" id="ARBA00012528"/>
    </source>
</evidence>
<evidence type="ECO:0000256" key="3">
    <source>
        <dbReference type="ARBA" id="ARBA00034247"/>
    </source>
</evidence>
<dbReference type="SMART" id="SM00065">
    <property type="entry name" value="GAF"/>
    <property type="match status" value="1"/>
</dbReference>
<dbReference type="NCBIfam" id="TIGR00254">
    <property type="entry name" value="GGDEF"/>
    <property type="match status" value="1"/>
</dbReference>
<comment type="cofactor">
    <cofactor evidence="1">
        <name>Mg(2+)</name>
        <dbReference type="ChEBI" id="CHEBI:18420"/>
    </cofactor>
</comment>
<dbReference type="Gene3D" id="3.30.450.40">
    <property type="match status" value="1"/>
</dbReference>
<dbReference type="PROSITE" id="PS50887">
    <property type="entry name" value="GGDEF"/>
    <property type="match status" value="1"/>
</dbReference>
<dbReference type="InterPro" id="IPR029016">
    <property type="entry name" value="GAF-like_dom_sf"/>
</dbReference>
<dbReference type="GO" id="GO:0043709">
    <property type="term" value="P:cell adhesion involved in single-species biofilm formation"/>
    <property type="evidence" value="ECO:0007669"/>
    <property type="project" value="TreeGrafter"/>
</dbReference>
<evidence type="ECO:0000256" key="1">
    <source>
        <dbReference type="ARBA" id="ARBA00001946"/>
    </source>
</evidence>
<dbReference type="FunFam" id="3.30.70.270:FF:000001">
    <property type="entry name" value="Diguanylate cyclase domain protein"/>
    <property type="match status" value="1"/>
</dbReference>
<dbReference type="GO" id="GO:0005886">
    <property type="term" value="C:plasma membrane"/>
    <property type="evidence" value="ECO:0007669"/>
    <property type="project" value="TreeGrafter"/>
</dbReference>
<proteinExistence type="predicted"/>
<dbReference type="SMART" id="SM00267">
    <property type="entry name" value="GGDEF"/>
    <property type="match status" value="1"/>
</dbReference>
<dbReference type="GO" id="GO:1902201">
    <property type="term" value="P:negative regulation of bacterial-type flagellum-dependent cell motility"/>
    <property type="evidence" value="ECO:0007669"/>
    <property type="project" value="TreeGrafter"/>
</dbReference>
<dbReference type="SUPFAM" id="SSF55781">
    <property type="entry name" value="GAF domain-like"/>
    <property type="match status" value="1"/>
</dbReference>
<dbReference type="EC" id="2.7.7.65" evidence="2"/>
<sequence length="356" mass="39079">MSPPPKPDNEEARLDALYSFDILDSAPEQGFDDLVRIAAGICGVPMAAVTLIDRDRQWFKAQVGIEHPDPSRESSFCAHAILAPERTMVVPDATRDTRFADNPLVTAENGIRFYAGAPLLTREGFALGALCVVDDQPRDLAPFQCEALEALSRQVTHLLELRRVSRDLSHQLRERAWYEQQMRLYQAQLEQQNAELSEQTRTDPLTGLPNRRAFAAALEGAITRTTGTGDPLAVAVVDVDHFKTINDLHGHDEGDRVLVALADMLKSQAAGRGMAARHGGEEFVVLLPGATLEEARLQCEFMRQSVGLLPIGLPVSVSIGVATHRRGDAAEDLFRRADQALYEAKRGGRDRVVAAD</sequence>
<dbReference type="Pfam" id="PF01590">
    <property type="entry name" value="GAF"/>
    <property type="match status" value="1"/>
</dbReference>